<dbReference type="GO" id="GO:0016740">
    <property type="term" value="F:transferase activity"/>
    <property type="evidence" value="ECO:0007669"/>
    <property type="project" value="UniProtKB-KW"/>
</dbReference>
<dbReference type="NCBIfam" id="TIGR00277">
    <property type="entry name" value="HDIG"/>
    <property type="match status" value="1"/>
</dbReference>
<keyword evidence="2" id="KW-0808">Transferase</keyword>
<comment type="caution">
    <text evidence="2">The sequence shown here is derived from an EMBL/GenBank/DDBJ whole genome shotgun (WGS) entry which is preliminary data.</text>
</comment>
<reference evidence="2 3" key="1">
    <citation type="submission" date="2020-08" db="EMBL/GenBank/DDBJ databases">
        <title>Genomic Encyclopedia of Type Strains, Phase IV (KMG-IV): sequencing the most valuable type-strain genomes for metagenomic binning, comparative biology and taxonomic classification.</title>
        <authorList>
            <person name="Goeker M."/>
        </authorList>
    </citation>
    <scope>NUCLEOTIDE SEQUENCE [LARGE SCALE GENOMIC DNA]</scope>
    <source>
        <strain evidence="2 3">DSM 27244</strain>
    </source>
</reference>
<dbReference type="Proteomes" id="UP000557739">
    <property type="component" value="Unassembled WGS sequence"/>
</dbReference>
<dbReference type="InterPro" id="IPR021812">
    <property type="entry name" value="DUF3391"/>
</dbReference>
<evidence type="ECO:0000259" key="1">
    <source>
        <dbReference type="PROSITE" id="PS51832"/>
    </source>
</evidence>
<dbReference type="InterPro" id="IPR037522">
    <property type="entry name" value="HD_GYP_dom"/>
</dbReference>
<dbReference type="Pfam" id="PF11871">
    <property type="entry name" value="DUF3391"/>
    <property type="match status" value="1"/>
</dbReference>
<dbReference type="GO" id="GO:0008081">
    <property type="term" value="F:phosphoric diester hydrolase activity"/>
    <property type="evidence" value="ECO:0007669"/>
    <property type="project" value="UniProtKB-ARBA"/>
</dbReference>
<evidence type="ECO:0000313" key="2">
    <source>
        <dbReference type="EMBL" id="MBB5697712.1"/>
    </source>
</evidence>
<dbReference type="SUPFAM" id="SSF109604">
    <property type="entry name" value="HD-domain/PDEase-like"/>
    <property type="match status" value="1"/>
</dbReference>
<dbReference type="AlphaFoldDB" id="A0A7W9ANK1"/>
<accession>A0A7W9ANK1</accession>
<name>A0A7W9ANK1_9SPHN</name>
<gene>
    <name evidence="2" type="ORF">FHR19_001037</name>
</gene>
<feature type="domain" description="HD-GYP" evidence="1">
    <location>
        <begin position="140"/>
        <end position="335"/>
    </location>
</feature>
<dbReference type="InterPro" id="IPR003607">
    <property type="entry name" value="HD/PDEase_dom"/>
</dbReference>
<dbReference type="RefSeq" id="WP_184025163.1">
    <property type="nucleotide sequence ID" value="NZ_JACIJJ010000001.1"/>
</dbReference>
<protein>
    <submittedName>
        <fullName evidence="2">Putative nucleotidyltransferase with HDIG domain</fullName>
    </submittedName>
</protein>
<dbReference type="PANTHER" id="PTHR43155">
    <property type="entry name" value="CYCLIC DI-GMP PHOSPHODIESTERASE PA4108-RELATED"/>
    <property type="match status" value="1"/>
</dbReference>
<dbReference type="Gene3D" id="1.10.3210.10">
    <property type="entry name" value="Hypothetical protein af1432"/>
    <property type="match status" value="1"/>
</dbReference>
<dbReference type="SMART" id="SM00471">
    <property type="entry name" value="HDc"/>
    <property type="match status" value="1"/>
</dbReference>
<keyword evidence="3" id="KW-1185">Reference proteome</keyword>
<dbReference type="PANTHER" id="PTHR43155:SF2">
    <property type="entry name" value="CYCLIC DI-GMP PHOSPHODIESTERASE PA4108"/>
    <property type="match status" value="1"/>
</dbReference>
<dbReference type="InterPro" id="IPR006675">
    <property type="entry name" value="HDIG_dom"/>
</dbReference>
<evidence type="ECO:0000313" key="3">
    <source>
        <dbReference type="Proteomes" id="UP000557739"/>
    </source>
</evidence>
<dbReference type="EMBL" id="JACIJJ010000001">
    <property type="protein sequence ID" value="MBB5697712.1"/>
    <property type="molecule type" value="Genomic_DNA"/>
</dbReference>
<dbReference type="Pfam" id="PF13487">
    <property type="entry name" value="HD_5"/>
    <property type="match status" value="1"/>
</dbReference>
<sequence>MRTTALRTIAPDQLCLGMFVHGFEGSWTDHPFWLTRFLLTEQSDLDRVLASDVAGVVIDERRGLSLGDALPPPVVEREPLTLPRALLATHAAASFEDERARAQTLVASASRDIAGLFASAHAGEMLRLDAFVPIAADVIASISRNPYALIAITRLKKRDEYTYVHSLAVSALMTGLARTLGLTEQEVFELGLAGLLHDIGKMVVPDHILTKPASLTDEEFALIRTHPEQGYLLLSRHGGMSEIILDVCRHHHERIDGSGYPFQLKGEAISRWARIAAVCDVYDALTSARVYKKAWSPADAIARMVEWIGHFDREILFAFMKTVGVFPPGLLVRMRSNRLAVTLPNGRRASRPRVRVFWDCRARAPLLLEELVPEENLSGDQIMSEEYPLDWAFIDWPALSERLIAGDGSALLSGERRVA</sequence>
<dbReference type="CDD" id="cd00077">
    <property type="entry name" value="HDc"/>
    <property type="match status" value="1"/>
</dbReference>
<proteinExistence type="predicted"/>
<organism evidence="2 3">
    <name type="scientific">Sphingomonas yantingensis</name>
    <dbReference type="NCBI Taxonomy" id="1241761"/>
    <lineage>
        <taxon>Bacteria</taxon>
        <taxon>Pseudomonadati</taxon>
        <taxon>Pseudomonadota</taxon>
        <taxon>Alphaproteobacteria</taxon>
        <taxon>Sphingomonadales</taxon>
        <taxon>Sphingomonadaceae</taxon>
        <taxon>Sphingomonas</taxon>
    </lineage>
</organism>
<dbReference type="PROSITE" id="PS51832">
    <property type="entry name" value="HD_GYP"/>
    <property type="match status" value="1"/>
</dbReference>